<feature type="region of interest" description="Disordered" evidence="8">
    <location>
        <begin position="207"/>
        <end position="241"/>
    </location>
</feature>
<dbReference type="Proteomes" id="UP000007304">
    <property type="component" value="Unassembled WGS sequence"/>
</dbReference>
<feature type="region of interest" description="Disordered" evidence="8">
    <location>
        <begin position="738"/>
        <end position="776"/>
    </location>
</feature>
<dbReference type="GO" id="GO:0008270">
    <property type="term" value="F:zinc ion binding"/>
    <property type="evidence" value="ECO:0007669"/>
    <property type="project" value="UniProtKB-KW"/>
</dbReference>
<evidence type="ECO:0000256" key="4">
    <source>
        <dbReference type="ARBA" id="ARBA00022833"/>
    </source>
</evidence>
<keyword evidence="3 6" id="KW-0863">Zinc-finger</keyword>
<keyword evidence="5" id="KW-0234">DNA repair</keyword>
<keyword evidence="7" id="KW-0175">Coiled coil</keyword>
<dbReference type="PROSITE" id="PS50178">
    <property type="entry name" value="ZF_FYVE"/>
    <property type="match status" value="1"/>
</dbReference>
<dbReference type="Gene3D" id="4.10.860.20">
    <property type="entry name" value="Rabenosyn, Rab binding domain"/>
    <property type="match status" value="1"/>
</dbReference>
<dbReference type="GO" id="GO:0003677">
    <property type="term" value="F:DNA binding"/>
    <property type="evidence" value="ECO:0007669"/>
    <property type="project" value="InterPro"/>
</dbReference>
<dbReference type="InParanoid" id="H6CBG3"/>
<keyword evidence="2" id="KW-0227">DNA damage</keyword>
<dbReference type="GeneID" id="20313686"/>
<dbReference type="RefSeq" id="XP_009161570.1">
    <property type="nucleotide sequence ID" value="XM_009163322.1"/>
</dbReference>
<dbReference type="CDD" id="cd15737">
    <property type="entry name" value="FYVE2_Vac1p_like"/>
    <property type="match status" value="1"/>
</dbReference>
<dbReference type="PANTHER" id="PTHR13510:SF44">
    <property type="entry name" value="RABENOSYN-5"/>
    <property type="match status" value="1"/>
</dbReference>
<gene>
    <name evidence="10" type="ORF">HMPREF1120_09047</name>
</gene>
<feature type="coiled-coil region" evidence="7">
    <location>
        <begin position="663"/>
        <end position="730"/>
    </location>
</feature>
<accession>H6CBG3</accession>
<dbReference type="InterPro" id="IPR017455">
    <property type="entry name" value="Znf_FYVE-rel"/>
</dbReference>
<dbReference type="SUPFAM" id="SSF140125">
    <property type="entry name" value="Rabenosyn-5 Rab-binding domain-like"/>
    <property type="match status" value="1"/>
</dbReference>
<dbReference type="PANTHER" id="PTHR13510">
    <property type="entry name" value="FYVE-FINGER-CONTAINING RAB5 EFFECTOR PROTEIN RABENOSYN-5-RELATED"/>
    <property type="match status" value="1"/>
</dbReference>
<dbReference type="GO" id="GO:0006281">
    <property type="term" value="P:DNA repair"/>
    <property type="evidence" value="ECO:0007669"/>
    <property type="project" value="UniProtKB-KW"/>
</dbReference>
<evidence type="ECO:0000256" key="3">
    <source>
        <dbReference type="ARBA" id="ARBA00022771"/>
    </source>
</evidence>
<dbReference type="SMART" id="SM00064">
    <property type="entry name" value="FYVE"/>
    <property type="match status" value="2"/>
</dbReference>
<name>H6CBG3_EXODN</name>
<evidence type="ECO:0000313" key="10">
    <source>
        <dbReference type="EMBL" id="EHY61110.1"/>
    </source>
</evidence>
<evidence type="ECO:0000256" key="1">
    <source>
        <dbReference type="ARBA" id="ARBA00022723"/>
    </source>
</evidence>
<evidence type="ECO:0000259" key="9">
    <source>
        <dbReference type="PROSITE" id="PS50178"/>
    </source>
</evidence>
<dbReference type="CDD" id="cd15761">
    <property type="entry name" value="FYVE1_Vac1p_like"/>
    <property type="match status" value="1"/>
</dbReference>
<proteinExistence type="predicted"/>
<dbReference type="InterPro" id="IPR052727">
    <property type="entry name" value="Rab4/Rab5_effector"/>
</dbReference>
<evidence type="ECO:0000313" key="11">
    <source>
        <dbReference type="Proteomes" id="UP000007304"/>
    </source>
</evidence>
<feature type="compositionally biased region" description="Low complexity" evidence="8">
    <location>
        <begin position="744"/>
        <end position="762"/>
    </location>
</feature>
<dbReference type="STRING" id="858893.H6CBG3"/>
<dbReference type="EMBL" id="JH226137">
    <property type="protein sequence ID" value="EHY61110.1"/>
    <property type="molecule type" value="Genomic_DNA"/>
</dbReference>
<dbReference type="SUPFAM" id="SSF57903">
    <property type="entry name" value="FYVE/PHD zinc finger"/>
    <property type="match status" value="2"/>
</dbReference>
<feature type="region of interest" description="Disordered" evidence="8">
    <location>
        <begin position="60"/>
        <end position="112"/>
    </location>
</feature>
<evidence type="ECO:0000256" key="8">
    <source>
        <dbReference type="SAM" id="MobiDB-lite"/>
    </source>
</evidence>
<feature type="compositionally biased region" description="Low complexity" evidence="8">
    <location>
        <begin position="79"/>
        <end position="104"/>
    </location>
</feature>
<dbReference type="Gene3D" id="3.30.40.10">
    <property type="entry name" value="Zinc/RING finger domain, C3HC4 (zinc finger)"/>
    <property type="match status" value="2"/>
</dbReference>
<dbReference type="Pfam" id="PF11464">
    <property type="entry name" value="Rbsn"/>
    <property type="match status" value="1"/>
</dbReference>
<dbReference type="InterPro" id="IPR036531">
    <property type="entry name" value="Rbsn_Rab-bd_sf"/>
</dbReference>
<dbReference type="FunCoup" id="H6CBG3">
    <property type="interactions" value="68"/>
</dbReference>
<dbReference type="InterPro" id="IPR021565">
    <property type="entry name" value="Rbsn_Rab-bd"/>
</dbReference>
<keyword evidence="4" id="KW-0862">Zinc</keyword>
<evidence type="ECO:0000256" key="6">
    <source>
        <dbReference type="PROSITE-ProRule" id="PRU00091"/>
    </source>
</evidence>
<organism evidence="10 11">
    <name type="scientific">Exophiala dermatitidis (strain ATCC 34100 / CBS 525.76 / NIH/UT8656)</name>
    <name type="common">Black yeast</name>
    <name type="synonym">Wangiella dermatitidis</name>
    <dbReference type="NCBI Taxonomy" id="858893"/>
    <lineage>
        <taxon>Eukaryota</taxon>
        <taxon>Fungi</taxon>
        <taxon>Dikarya</taxon>
        <taxon>Ascomycota</taxon>
        <taxon>Pezizomycotina</taxon>
        <taxon>Eurotiomycetes</taxon>
        <taxon>Chaetothyriomycetidae</taxon>
        <taxon>Chaetothyriales</taxon>
        <taxon>Herpotrichiellaceae</taxon>
        <taxon>Exophiala</taxon>
    </lineage>
</organism>
<dbReference type="AlphaFoldDB" id="H6CBG3"/>
<dbReference type="eggNOG" id="KOG1842">
    <property type="taxonomic scope" value="Eukaryota"/>
</dbReference>
<sequence length="799" mass="88562">MRRTIWTGTLRLTPPSTTSKWPPPNIGLERDDLECVVSSTHPASWKQIYGVMSRRTIGGGRVLGSGRTLGPPAPPPKSSSPVPARLISPSASSLSLNTSASDGSTPPSSDTQDIAARISVDNGAPDLATAAAAAGDRLVCPICNEEMVTLLQLNRHLDDAHKEIEEEQQDEVKDWFKQQMVKAKKFQPLAVLNQKLKGLDVFESNHDISRSGTPTPRIASTVDAKDSAPPPTPPKPTQTIIDPDDVITKQHWQKRTGNDVCADPACGKRLGSTTTGIVNCRHCGKLFCEEDTMYQMKLSRSAQHEPVRGLWYRVCETCYKSREGYVDRHGVERDRMNEFEAIRRNRLSHKEMEVSRLEKRLTRLTHLLANPPDEIPQPTPNKRWSLNWVPTDPRKALEQSIVAWQDDAEVQRCPYCQQDFTQYTFRRHHCRTCGKVVCGDPVTACSTLVGLSVATTNCRLRVTEKPPPDDTISLDIRLCKDCKHTIFSHRDFQASLTSPSIEAFTRAYNNLVQFERGIRLLMPRFQKLLQALQDPDRPPSAAQLTDASRTRKRLMDSFSQYDTAARRIRDLPSQSATQLKLQKAIYQNATQFLHLHMLPLKSLPKVLKHATPHGASSSRPGGSEFSNPRASLAVLNRNRSTHHMRHDSSSNISVASFASSSRVSELEAEEKALRERLIVLEEQKFMVQEMIADANKRRKFDEVAALAGNVEDLSVEIDRVQKQVDNLRNEFEDVYTGLGGGGDTTIPNNINTNNNSRPSNNGHGSGVNSPIRKPSHGATVALTTGVNISGARSGSGGNG</sequence>
<evidence type="ECO:0000256" key="2">
    <source>
        <dbReference type="ARBA" id="ARBA00022763"/>
    </source>
</evidence>
<dbReference type="OrthoDB" id="166134at2759"/>
<dbReference type="PROSITE" id="PS00028">
    <property type="entry name" value="ZINC_FINGER_C2H2_1"/>
    <property type="match status" value="1"/>
</dbReference>
<evidence type="ECO:0000256" key="5">
    <source>
        <dbReference type="ARBA" id="ARBA00023204"/>
    </source>
</evidence>
<dbReference type="VEuPathDB" id="FungiDB:HMPREF1120_09047"/>
<dbReference type="InterPro" id="IPR011011">
    <property type="entry name" value="Znf_FYVE_PHD"/>
</dbReference>
<dbReference type="SMART" id="SM00734">
    <property type="entry name" value="ZnF_Rad18"/>
    <property type="match status" value="1"/>
</dbReference>
<evidence type="ECO:0000256" key="7">
    <source>
        <dbReference type="SAM" id="Coils"/>
    </source>
</evidence>
<dbReference type="InterPro" id="IPR013083">
    <property type="entry name" value="Znf_RING/FYVE/PHD"/>
</dbReference>
<keyword evidence="1" id="KW-0479">Metal-binding</keyword>
<feature type="compositionally biased region" description="Polar residues" evidence="8">
    <location>
        <begin position="614"/>
        <end position="628"/>
    </location>
</feature>
<dbReference type="InterPro" id="IPR013087">
    <property type="entry name" value="Znf_C2H2_type"/>
</dbReference>
<dbReference type="InterPro" id="IPR000306">
    <property type="entry name" value="Znf_FYVE"/>
</dbReference>
<dbReference type="InterPro" id="IPR006642">
    <property type="entry name" value="Rad18_UBZ4"/>
</dbReference>
<feature type="region of interest" description="Disordered" evidence="8">
    <location>
        <begin position="1"/>
        <end position="25"/>
    </location>
</feature>
<feature type="domain" description="FYVE-type" evidence="9">
    <location>
        <begin position="407"/>
        <end position="487"/>
    </location>
</feature>
<dbReference type="Pfam" id="PF01363">
    <property type="entry name" value="FYVE"/>
    <property type="match status" value="2"/>
</dbReference>
<keyword evidence="11" id="KW-1185">Reference proteome</keyword>
<protein>
    <recommendedName>
        <fullName evidence="9">FYVE-type domain-containing protein</fullName>
    </recommendedName>
</protein>
<reference evidence="10" key="1">
    <citation type="submission" date="2011-07" db="EMBL/GenBank/DDBJ databases">
        <title>The Genome Sequence of Exophiala (Wangiella) dermatitidis NIH/UT8656.</title>
        <authorList>
            <consortium name="The Broad Institute Genome Sequencing Platform"/>
            <person name="Cuomo C."/>
            <person name="Wang Z."/>
            <person name="Hunicke-Smith S."/>
            <person name="Szanislo P.J."/>
            <person name="Earl A."/>
            <person name="Young S.K."/>
            <person name="Zeng Q."/>
            <person name="Gargeya S."/>
            <person name="Fitzgerald M."/>
            <person name="Haas B."/>
            <person name="Abouelleil A."/>
            <person name="Alvarado L."/>
            <person name="Arachchi H.M."/>
            <person name="Berlin A."/>
            <person name="Brown A."/>
            <person name="Chapman S.B."/>
            <person name="Chen Z."/>
            <person name="Dunbar C."/>
            <person name="Freedman E."/>
            <person name="Gearin G."/>
            <person name="Gellesch M."/>
            <person name="Goldberg J."/>
            <person name="Griggs A."/>
            <person name="Gujja S."/>
            <person name="Heiman D."/>
            <person name="Howarth C."/>
            <person name="Larson L."/>
            <person name="Lui A."/>
            <person name="MacDonald P.J.P."/>
            <person name="Montmayeur A."/>
            <person name="Murphy C."/>
            <person name="Neiman D."/>
            <person name="Pearson M."/>
            <person name="Priest M."/>
            <person name="Roberts A."/>
            <person name="Saif S."/>
            <person name="Shea T."/>
            <person name="Shenoy N."/>
            <person name="Sisk P."/>
            <person name="Stolte C."/>
            <person name="Sykes S."/>
            <person name="Wortman J."/>
            <person name="Nusbaum C."/>
            <person name="Birren B."/>
        </authorList>
    </citation>
    <scope>NUCLEOTIDE SEQUENCE</scope>
    <source>
        <strain evidence="10">NIH/UT8656</strain>
    </source>
</reference>
<feature type="region of interest" description="Disordered" evidence="8">
    <location>
        <begin position="609"/>
        <end position="628"/>
    </location>
</feature>